<reference evidence="1 2" key="1">
    <citation type="submission" date="2016-10" db="EMBL/GenBank/DDBJ databases">
        <authorList>
            <person name="de Groot N.N."/>
        </authorList>
    </citation>
    <scope>NUCLEOTIDE SEQUENCE [LARGE SCALE GENOMIC DNA]</scope>
    <source>
        <strain evidence="1 2">BH539</strain>
    </source>
</reference>
<sequence length="64" mass="6728">GTLHTRDLSNDLRSKLTGIEVSPTTFPGVVARAGMTTAGAVKLGAAIQTDLNDNFSLILIQFDP</sequence>
<feature type="non-terminal residue" evidence="1">
    <location>
        <position position="1"/>
    </location>
</feature>
<accession>A0A1G7TYE1</accession>
<protein>
    <submittedName>
        <fullName evidence="1">Uncharacterized protein</fullName>
    </submittedName>
</protein>
<keyword evidence="2" id="KW-1185">Reference proteome</keyword>
<dbReference type="Proteomes" id="UP000198641">
    <property type="component" value="Unassembled WGS sequence"/>
</dbReference>
<evidence type="ECO:0000313" key="2">
    <source>
        <dbReference type="Proteomes" id="UP000198641"/>
    </source>
</evidence>
<gene>
    <name evidence="1" type="ORF">SAMN05216571_1121</name>
</gene>
<dbReference type="EMBL" id="FNCI01000012">
    <property type="protein sequence ID" value="SDG39500.1"/>
    <property type="molecule type" value="Genomic_DNA"/>
</dbReference>
<dbReference type="AlphaFoldDB" id="A0A1G7TYE1"/>
<evidence type="ECO:0000313" key="1">
    <source>
        <dbReference type="EMBL" id="SDG39500.1"/>
    </source>
</evidence>
<name>A0A1G7TYE1_9GAMM</name>
<organism evidence="1 2">
    <name type="scientific">Onishia taeanensis</name>
    <dbReference type="NCBI Taxonomy" id="284577"/>
    <lineage>
        <taxon>Bacteria</taxon>
        <taxon>Pseudomonadati</taxon>
        <taxon>Pseudomonadota</taxon>
        <taxon>Gammaproteobacteria</taxon>
        <taxon>Oceanospirillales</taxon>
        <taxon>Halomonadaceae</taxon>
        <taxon>Onishia</taxon>
    </lineage>
</organism>
<proteinExistence type="predicted"/>